<dbReference type="GO" id="GO:0043236">
    <property type="term" value="F:laminin binding"/>
    <property type="evidence" value="ECO:0007669"/>
    <property type="project" value="TreeGrafter"/>
</dbReference>
<evidence type="ECO:0000256" key="3">
    <source>
        <dbReference type="ARBA" id="ARBA00004613"/>
    </source>
</evidence>
<proteinExistence type="predicted"/>
<keyword evidence="15" id="KW-0007">Acetylation</keyword>
<keyword evidence="12" id="KW-0221">Differentiation</keyword>
<evidence type="ECO:0000256" key="19">
    <source>
        <dbReference type="RuleBase" id="RU102079"/>
    </source>
</evidence>
<evidence type="ECO:0000256" key="9">
    <source>
        <dbReference type="ARBA" id="ARBA00022728"/>
    </source>
</evidence>
<dbReference type="GO" id="GO:0045806">
    <property type="term" value="P:negative regulation of endocytosis"/>
    <property type="evidence" value="ECO:0007669"/>
    <property type="project" value="TreeGrafter"/>
</dbReference>
<dbReference type="FunFam" id="2.60.120.200:FF:000023">
    <property type="entry name" value="Galectin"/>
    <property type="match status" value="1"/>
</dbReference>
<dbReference type="GO" id="GO:0048245">
    <property type="term" value="P:eosinophil chemotaxis"/>
    <property type="evidence" value="ECO:0007669"/>
    <property type="project" value="TreeGrafter"/>
</dbReference>
<name>A0AAD1WU66_PELCU</name>
<keyword evidence="14" id="KW-0389">IgE-binding protein</keyword>
<dbReference type="PANTHER" id="PTHR11346">
    <property type="entry name" value="GALECTIN"/>
    <property type="match status" value="1"/>
</dbReference>
<feature type="compositionally biased region" description="Polar residues" evidence="20">
    <location>
        <begin position="9"/>
        <end position="25"/>
    </location>
</feature>
<evidence type="ECO:0000259" key="21">
    <source>
        <dbReference type="PROSITE" id="PS51304"/>
    </source>
</evidence>
<feature type="compositionally biased region" description="Gly residues" evidence="20">
    <location>
        <begin position="46"/>
        <end position="63"/>
    </location>
</feature>
<dbReference type="Gene3D" id="2.60.120.200">
    <property type="match status" value="1"/>
</dbReference>
<feature type="domain" description="Galectin" evidence="21">
    <location>
        <begin position="163"/>
        <end position="293"/>
    </location>
</feature>
<evidence type="ECO:0000256" key="13">
    <source>
        <dbReference type="ARBA" id="ARBA00022859"/>
    </source>
</evidence>
<feature type="compositionally biased region" description="Gly residues" evidence="20">
    <location>
        <begin position="70"/>
        <end position="114"/>
    </location>
</feature>
<keyword evidence="17" id="KW-0508">mRNA splicing</keyword>
<dbReference type="GO" id="GO:0005681">
    <property type="term" value="C:spliceosomal complex"/>
    <property type="evidence" value="ECO:0007669"/>
    <property type="project" value="UniProtKB-KW"/>
</dbReference>
<evidence type="ECO:0000256" key="18">
    <source>
        <dbReference type="ARBA" id="ARBA00023242"/>
    </source>
</evidence>
<dbReference type="GO" id="GO:0008380">
    <property type="term" value="P:RNA splicing"/>
    <property type="evidence" value="ECO:0007669"/>
    <property type="project" value="UniProtKB-KW"/>
</dbReference>
<comment type="subcellular location">
    <subcellularLocation>
        <location evidence="2">Cytoplasm</location>
    </subcellularLocation>
    <subcellularLocation>
        <location evidence="1">Nucleus</location>
    </subcellularLocation>
    <subcellularLocation>
        <location evidence="3">Secreted</location>
    </subcellularLocation>
</comment>
<reference evidence="22" key="1">
    <citation type="submission" date="2022-03" db="EMBL/GenBank/DDBJ databases">
        <authorList>
            <person name="Alioto T."/>
            <person name="Alioto T."/>
            <person name="Gomez Garrido J."/>
        </authorList>
    </citation>
    <scope>NUCLEOTIDE SEQUENCE</scope>
</reference>
<dbReference type="GO" id="GO:0048030">
    <property type="term" value="F:disaccharide binding"/>
    <property type="evidence" value="ECO:0007669"/>
    <property type="project" value="TreeGrafter"/>
</dbReference>
<keyword evidence="13" id="KW-0391">Immunity</keyword>
<dbReference type="GO" id="GO:0002548">
    <property type="term" value="P:monocyte chemotaxis"/>
    <property type="evidence" value="ECO:0007669"/>
    <property type="project" value="TreeGrafter"/>
</dbReference>
<evidence type="ECO:0000256" key="8">
    <source>
        <dbReference type="ARBA" id="ARBA00022664"/>
    </source>
</evidence>
<evidence type="ECO:0000256" key="4">
    <source>
        <dbReference type="ARBA" id="ARBA00022490"/>
    </source>
</evidence>
<evidence type="ECO:0000256" key="1">
    <source>
        <dbReference type="ARBA" id="ARBA00004123"/>
    </source>
</evidence>
<dbReference type="GO" id="GO:0030154">
    <property type="term" value="P:cell differentiation"/>
    <property type="evidence" value="ECO:0007669"/>
    <property type="project" value="UniProtKB-KW"/>
</dbReference>
<dbReference type="Proteomes" id="UP001295444">
    <property type="component" value="Chromosome 13"/>
</dbReference>
<dbReference type="GO" id="GO:0006397">
    <property type="term" value="P:mRNA processing"/>
    <property type="evidence" value="ECO:0007669"/>
    <property type="project" value="UniProtKB-KW"/>
</dbReference>
<evidence type="ECO:0000256" key="10">
    <source>
        <dbReference type="ARBA" id="ARBA00022734"/>
    </source>
</evidence>
<protein>
    <recommendedName>
        <fullName evidence="19">Galectin</fullName>
    </recommendedName>
</protein>
<dbReference type="GO" id="GO:0005615">
    <property type="term" value="C:extracellular space"/>
    <property type="evidence" value="ECO:0007669"/>
    <property type="project" value="TreeGrafter"/>
</dbReference>
<evidence type="ECO:0000256" key="5">
    <source>
        <dbReference type="ARBA" id="ARBA00022525"/>
    </source>
</evidence>
<dbReference type="SUPFAM" id="SSF49899">
    <property type="entry name" value="Concanavalin A-like lectins/glucanases"/>
    <property type="match status" value="1"/>
</dbReference>
<dbReference type="GO" id="GO:0048246">
    <property type="term" value="P:macrophage chemotaxis"/>
    <property type="evidence" value="ECO:0007669"/>
    <property type="project" value="TreeGrafter"/>
</dbReference>
<gene>
    <name evidence="22" type="ORF">PECUL_23A011781</name>
</gene>
<keyword evidence="23" id="KW-1185">Reference proteome</keyword>
<evidence type="ECO:0000256" key="14">
    <source>
        <dbReference type="ARBA" id="ARBA00022972"/>
    </source>
</evidence>
<evidence type="ECO:0000256" key="20">
    <source>
        <dbReference type="SAM" id="MobiDB-lite"/>
    </source>
</evidence>
<organism evidence="22 23">
    <name type="scientific">Pelobates cultripes</name>
    <name type="common">Western spadefoot toad</name>
    <dbReference type="NCBI Taxonomy" id="61616"/>
    <lineage>
        <taxon>Eukaryota</taxon>
        <taxon>Metazoa</taxon>
        <taxon>Chordata</taxon>
        <taxon>Craniata</taxon>
        <taxon>Vertebrata</taxon>
        <taxon>Euteleostomi</taxon>
        <taxon>Amphibia</taxon>
        <taxon>Batrachia</taxon>
        <taxon>Anura</taxon>
        <taxon>Pelobatoidea</taxon>
        <taxon>Pelobatidae</taxon>
        <taxon>Pelobates</taxon>
    </lineage>
</organism>
<dbReference type="SMART" id="SM00908">
    <property type="entry name" value="Gal-bind_lectin"/>
    <property type="match status" value="1"/>
</dbReference>
<dbReference type="GO" id="GO:0050918">
    <property type="term" value="P:positive chemotaxis"/>
    <property type="evidence" value="ECO:0007669"/>
    <property type="project" value="TreeGrafter"/>
</dbReference>
<keyword evidence="8" id="KW-0507">mRNA processing</keyword>
<keyword evidence="9" id="KW-0747">Spliceosome</keyword>
<dbReference type="GO" id="GO:0019863">
    <property type="term" value="F:IgE binding"/>
    <property type="evidence" value="ECO:0007669"/>
    <property type="project" value="UniProtKB-KW"/>
</dbReference>
<dbReference type="Pfam" id="PF00337">
    <property type="entry name" value="Gal-bind_lectin"/>
    <property type="match status" value="1"/>
</dbReference>
<evidence type="ECO:0000256" key="12">
    <source>
        <dbReference type="ARBA" id="ARBA00022782"/>
    </source>
</evidence>
<dbReference type="InterPro" id="IPR044156">
    <property type="entry name" value="Galectin-like"/>
</dbReference>
<keyword evidence="5" id="KW-0964">Secreted</keyword>
<keyword evidence="7" id="KW-0399">Innate immunity</keyword>
<evidence type="ECO:0000313" key="23">
    <source>
        <dbReference type="Proteomes" id="UP001295444"/>
    </source>
</evidence>
<dbReference type="AlphaFoldDB" id="A0AAD1WU66"/>
<evidence type="ECO:0000256" key="6">
    <source>
        <dbReference type="ARBA" id="ARBA00022553"/>
    </source>
</evidence>
<dbReference type="PROSITE" id="PS51304">
    <property type="entry name" value="GALECTIN"/>
    <property type="match status" value="1"/>
</dbReference>
<evidence type="ECO:0000256" key="11">
    <source>
        <dbReference type="ARBA" id="ARBA00022737"/>
    </source>
</evidence>
<keyword evidence="18" id="KW-0539">Nucleus</keyword>
<dbReference type="GO" id="GO:0030593">
    <property type="term" value="P:neutrophil chemotaxis"/>
    <property type="evidence" value="ECO:0007669"/>
    <property type="project" value="TreeGrafter"/>
</dbReference>
<dbReference type="GO" id="GO:0090280">
    <property type="term" value="P:positive regulation of calcium ion import"/>
    <property type="evidence" value="ECO:0007669"/>
    <property type="project" value="TreeGrafter"/>
</dbReference>
<evidence type="ECO:0000313" key="22">
    <source>
        <dbReference type="EMBL" id="CAH2328826.1"/>
    </source>
</evidence>
<keyword evidence="11" id="KW-0677">Repeat</keyword>
<dbReference type="GO" id="GO:0001772">
    <property type="term" value="C:immunological synapse"/>
    <property type="evidence" value="ECO:0007669"/>
    <property type="project" value="TreeGrafter"/>
</dbReference>
<sequence length="295" mass="31062">MSDDFSLTDAVSGQSQAPTQQSDGQSWPGAPWGGQNPAAGQQYPGFPGGPGGQQYPGFPGGPAGQQYPGFPGGPGGQQYPGFPGGPGGQQYPGFPGGPGGQQYPGFPGGPGGQQYPGAPSTGPSAPGQQFPGPGQQYPGAPTPGVTPSAPGYPAPTGPVRVPYDIALPAGVVPRLLVTIQGSVNPNAKRFNFDFKKGQDIAFHFNPRFDERPWVTVRNSLIRQKWGDEERAQAKFPFNPGQPFKIQVLCEPDQYTVKVNNEDICKYRHRVRELNEIKGLSVSGDITLSDISFAVV</sequence>
<evidence type="ECO:0000256" key="15">
    <source>
        <dbReference type="ARBA" id="ARBA00022990"/>
    </source>
</evidence>
<dbReference type="InterPro" id="IPR001079">
    <property type="entry name" value="Galectin_CRD"/>
</dbReference>
<accession>A0AAD1WU66</accession>
<dbReference type="SMART" id="SM00276">
    <property type="entry name" value="GLECT"/>
    <property type="match status" value="1"/>
</dbReference>
<evidence type="ECO:0000256" key="7">
    <source>
        <dbReference type="ARBA" id="ARBA00022588"/>
    </source>
</evidence>
<dbReference type="EMBL" id="OW240924">
    <property type="protein sequence ID" value="CAH2328826.1"/>
    <property type="molecule type" value="Genomic_DNA"/>
</dbReference>
<dbReference type="GO" id="GO:0005737">
    <property type="term" value="C:cytoplasm"/>
    <property type="evidence" value="ECO:0007669"/>
    <property type="project" value="UniProtKB-SubCell"/>
</dbReference>
<dbReference type="GO" id="GO:2001237">
    <property type="term" value="P:negative regulation of extrinsic apoptotic signaling pathway"/>
    <property type="evidence" value="ECO:0007669"/>
    <property type="project" value="TreeGrafter"/>
</dbReference>
<dbReference type="InterPro" id="IPR013320">
    <property type="entry name" value="ConA-like_dom_sf"/>
</dbReference>
<evidence type="ECO:0000256" key="16">
    <source>
        <dbReference type="ARBA" id="ARBA00023157"/>
    </source>
</evidence>
<dbReference type="CDD" id="cd00070">
    <property type="entry name" value="GLECT"/>
    <property type="match status" value="1"/>
</dbReference>
<evidence type="ECO:0000256" key="17">
    <source>
        <dbReference type="ARBA" id="ARBA00023187"/>
    </source>
</evidence>
<dbReference type="GO" id="GO:0045087">
    <property type="term" value="P:innate immune response"/>
    <property type="evidence" value="ECO:0007669"/>
    <property type="project" value="UniProtKB-KW"/>
</dbReference>
<keyword evidence="16" id="KW-1015">Disulfide bond</keyword>
<feature type="compositionally biased region" description="Low complexity" evidence="20">
    <location>
        <begin position="115"/>
        <end position="143"/>
    </location>
</feature>
<keyword evidence="4" id="KW-0963">Cytoplasm</keyword>
<evidence type="ECO:0000256" key="2">
    <source>
        <dbReference type="ARBA" id="ARBA00004496"/>
    </source>
</evidence>
<feature type="region of interest" description="Disordered" evidence="20">
    <location>
        <begin position="1"/>
        <end position="153"/>
    </location>
</feature>
<keyword evidence="6" id="KW-0597">Phosphoprotein</keyword>
<keyword evidence="10 19" id="KW-0430">Lectin</keyword>
<dbReference type="PANTHER" id="PTHR11346:SF26">
    <property type="entry name" value="GALECTIN-3"/>
    <property type="match status" value="1"/>
</dbReference>